<accession>K6VQM9</accession>
<keyword evidence="4 8" id="KW-0812">Transmembrane</keyword>
<evidence type="ECO:0000256" key="6">
    <source>
        <dbReference type="ARBA" id="ARBA00023136"/>
    </source>
</evidence>
<evidence type="ECO:0000313" key="10">
    <source>
        <dbReference type="EMBL" id="GAB77675.1"/>
    </source>
</evidence>
<feature type="transmembrane region" description="Helical" evidence="8">
    <location>
        <begin position="377"/>
        <end position="398"/>
    </location>
</feature>
<dbReference type="InterPro" id="IPR036259">
    <property type="entry name" value="MFS_trans_sf"/>
</dbReference>
<feature type="transmembrane region" description="Helical" evidence="8">
    <location>
        <begin position="153"/>
        <end position="173"/>
    </location>
</feature>
<feature type="transmembrane region" description="Helical" evidence="8">
    <location>
        <begin position="285"/>
        <end position="304"/>
    </location>
</feature>
<dbReference type="STRING" id="100225.SAMN05421595_1513"/>
<protein>
    <submittedName>
        <fullName evidence="10">Putative major facilitator superfamily transporter</fullName>
    </submittedName>
</protein>
<keyword evidence="3" id="KW-1003">Cell membrane</keyword>
<dbReference type="Pfam" id="PF05977">
    <property type="entry name" value="MFS_3"/>
    <property type="match status" value="1"/>
</dbReference>
<evidence type="ECO:0000313" key="11">
    <source>
        <dbReference type="Proteomes" id="UP000008495"/>
    </source>
</evidence>
<feature type="transmembrane region" description="Helical" evidence="8">
    <location>
        <begin position="310"/>
        <end position="330"/>
    </location>
</feature>
<dbReference type="InterPro" id="IPR022324">
    <property type="entry name" value="Bacilysin_exporter_BacE_put"/>
</dbReference>
<gene>
    <name evidence="10" type="ORF">AUCHE_05_05900</name>
</gene>
<feature type="transmembrane region" description="Helical" evidence="8">
    <location>
        <begin position="216"/>
        <end position="239"/>
    </location>
</feature>
<dbReference type="PRINTS" id="PR01988">
    <property type="entry name" value="EXPORTERBACE"/>
</dbReference>
<name>K6VQM9_9MICO</name>
<dbReference type="InterPro" id="IPR010290">
    <property type="entry name" value="TM_effector"/>
</dbReference>
<comment type="subcellular location">
    <subcellularLocation>
        <location evidence="1">Cell membrane</location>
        <topology evidence="1">Multi-pass membrane protein</topology>
    </subcellularLocation>
</comment>
<feature type="transmembrane region" description="Helical" evidence="8">
    <location>
        <begin position="53"/>
        <end position="72"/>
    </location>
</feature>
<dbReference type="CDD" id="cd06173">
    <property type="entry name" value="MFS_MefA_like"/>
    <property type="match status" value="1"/>
</dbReference>
<keyword evidence="5 8" id="KW-1133">Transmembrane helix</keyword>
<reference evidence="10 11" key="1">
    <citation type="submission" date="2012-08" db="EMBL/GenBank/DDBJ databases">
        <title>Whole genome shotgun sequence of Austwickia chelonae NBRC 105200.</title>
        <authorList>
            <person name="Yoshida I."/>
            <person name="Hosoyama A."/>
            <person name="Tsuchikane K."/>
            <person name="Katsumata H."/>
            <person name="Ando Y."/>
            <person name="Ohji S."/>
            <person name="Hamada M."/>
            <person name="Tamura T."/>
            <person name="Yamazoe A."/>
            <person name="Yamazaki S."/>
            <person name="Fujita N."/>
        </authorList>
    </citation>
    <scope>NUCLEOTIDE SEQUENCE [LARGE SCALE GENOMIC DNA]</scope>
    <source>
        <strain evidence="10 11">NBRC 105200</strain>
    </source>
</reference>
<dbReference type="SUPFAM" id="SSF103473">
    <property type="entry name" value="MFS general substrate transporter"/>
    <property type="match status" value="1"/>
</dbReference>
<evidence type="ECO:0000256" key="5">
    <source>
        <dbReference type="ARBA" id="ARBA00022989"/>
    </source>
</evidence>
<feature type="region of interest" description="Disordered" evidence="7">
    <location>
        <begin position="403"/>
        <end position="458"/>
    </location>
</feature>
<dbReference type="GO" id="GO:0022857">
    <property type="term" value="F:transmembrane transporter activity"/>
    <property type="evidence" value="ECO:0007669"/>
    <property type="project" value="InterPro"/>
</dbReference>
<evidence type="ECO:0000259" key="9">
    <source>
        <dbReference type="PROSITE" id="PS50850"/>
    </source>
</evidence>
<feature type="transmembrane region" description="Helical" evidence="8">
    <location>
        <begin position="342"/>
        <end position="365"/>
    </location>
</feature>
<evidence type="ECO:0000256" key="3">
    <source>
        <dbReference type="ARBA" id="ARBA00022475"/>
    </source>
</evidence>
<evidence type="ECO:0000256" key="1">
    <source>
        <dbReference type="ARBA" id="ARBA00004651"/>
    </source>
</evidence>
<evidence type="ECO:0000256" key="7">
    <source>
        <dbReference type="SAM" id="MobiDB-lite"/>
    </source>
</evidence>
<dbReference type="GO" id="GO:0005886">
    <property type="term" value="C:plasma membrane"/>
    <property type="evidence" value="ECO:0007669"/>
    <property type="project" value="UniProtKB-SubCell"/>
</dbReference>
<feature type="compositionally biased region" description="Basic and acidic residues" evidence="7">
    <location>
        <begin position="443"/>
        <end position="458"/>
    </location>
</feature>
<evidence type="ECO:0000256" key="4">
    <source>
        <dbReference type="ARBA" id="ARBA00022692"/>
    </source>
</evidence>
<dbReference type="AlphaFoldDB" id="K6VQM9"/>
<dbReference type="Gene3D" id="1.20.1250.20">
    <property type="entry name" value="MFS general substrate transporter like domains"/>
    <property type="match status" value="1"/>
</dbReference>
<dbReference type="PANTHER" id="PTHR23513">
    <property type="entry name" value="INTEGRAL MEMBRANE EFFLUX PROTEIN-RELATED"/>
    <property type="match status" value="1"/>
</dbReference>
<feature type="transmembrane region" description="Helical" evidence="8">
    <location>
        <begin position="179"/>
        <end position="196"/>
    </location>
</feature>
<feature type="transmembrane region" description="Helical" evidence="8">
    <location>
        <begin position="78"/>
        <end position="100"/>
    </location>
</feature>
<dbReference type="eggNOG" id="COG2814">
    <property type="taxonomic scope" value="Bacteria"/>
</dbReference>
<proteinExistence type="predicted"/>
<dbReference type="PANTHER" id="PTHR23513:SF11">
    <property type="entry name" value="STAPHYLOFERRIN A TRANSPORTER"/>
    <property type="match status" value="1"/>
</dbReference>
<dbReference type="OrthoDB" id="4528313at2"/>
<sequence>MGGSLAFAPLKDARFVWFFVGRFISTAGSVMAPIALAFAVLEMTSSVTALGQVLAARSIPLVVLLLVGGVVADRFSRSTVLMLSHVASAATQGLVAYLVITGQARLESVIVLEALNGAMTAFTMPAIQGMVPQIVDRAVMQQANALLAFSRSVLAVIGPALAGLLVVTVGAGWALAFDALTWALAAFCMVFVRVSAATDRERSTMWKELRSGWAEFISFTWLWVIVLACGVLNAVHAGAWATLGPMVAKSDPGIGEQGWGMLVSAEAVGLLVCTLIMLRARIVRPLLVGMVGMAALALPLFALAMHPSLVVVMVCCLVAGAGVQVFMITWQTAIHENVPERYLSRVTAYDSLGSFVALPLGQLAVGPAAEIAGPEPTLIGSGVFFLAVVAAALGVPAVRTMRRSTPVGADSPKAPVVEPATIEPQQAEPRTGGTAVASAPGAEPEHWTTNSERRREAP</sequence>
<dbReference type="EMBL" id="BAGZ01000005">
    <property type="protein sequence ID" value="GAB77675.1"/>
    <property type="molecule type" value="Genomic_DNA"/>
</dbReference>
<dbReference type="PROSITE" id="PS50850">
    <property type="entry name" value="MFS"/>
    <property type="match status" value="1"/>
</dbReference>
<organism evidence="10 11">
    <name type="scientific">Austwickia chelonae NBRC 105200</name>
    <dbReference type="NCBI Taxonomy" id="1184607"/>
    <lineage>
        <taxon>Bacteria</taxon>
        <taxon>Bacillati</taxon>
        <taxon>Actinomycetota</taxon>
        <taxon>Actinomycetes</taxon>
        <taxon>Micrococcales</taxon>
        <taxon>Dermatophilaceae</taxon>
        <taxon>Austwickia</taxon>
    </lineage>
</organism>
<keyword evidence="6 8" id="KW-0472">Membrane</keyword>
<dbReference type="Proteomes" id="UP000008495">
    <property type="component" value="Unassembled WGS sequence"/>
</dbReference>
<keyword evidence="2" id="KW-0813">Transport</keyword>
<evidence type="ECO:0000256" key="2">
    <source>
        <dbReference type="ARBA" id="ARBA00022448"/>
    </source>
</evidence>
<feature type="transmembrane region" description="Helical" evidence="8">
    <location>
        <begin position="259"/>
        <end position="278"/>
    </location>
</feature>
<feature type="domain" description="Major facilitator superfamily (MFS) profile" evidence="9">
    <location>
        <begin position="14"/>
        <end position="406"/>
    </location>
</feature>
<evidence type="ECO:0000256" key="8">
    <source>
        <dbReference type="SAM" id="Phobius"/>
    </source>
</evidence>
<keyword evidence="11" id="KW-1185">Reference proteome</keyword>
<dbReference type="InterPro" id="IPR020846">
    <property type="entry name" value="MFS_dom"/>
</dbReference>
<comment type="caution">
    <text evidence="10">The sequence shown here is derived from an EMBL/GenBank/DDBJ whole genome shotgun (WGS) entry which is preliminary data.</text>
</comment>
<feature type="transmembrane region" description="Helical" evidence="8">
    <location>
        <begin position="15"/>
        <end position="41"/>
    </location>
</feature>
<dbReference type="RefSeq" id="WP_006502427.1">
    <property type="nucleotide sequence ID" value="NZ_BAGZ01000005.1"/>
</dbReference>